<gene>
    <name evidence="1" type="ORF">DB32_004889</name>
</gene>
<dbReference type="RefSeq" id="WP_053234963.1">
    <property type="nucleotide sequence ID" value="NZ_CP011125.1"/>
</dbReference>
<evidence type="ECO:0000313" key="2">
    <source>
        <dbReference type="Proteomes" id="UP000034883"/>
    </source>
</evidence>
<dbReference type="Gene3D" id="3.40.50.410">
    <property type="entry name" value="von Willebrand factor, type A domain"/>
    <property type="match status" value="1"/>
</dbReference>
<dbReference type="Proteomes" id="UP000034883">
    <property type="component" value="Chromosome"/>
</dbReference>
<protein>
    <recommendedName>
        <fullName evidence="3">VWFA domain-containing protein</fullName>
    </recommendedName>
</protein>
<name>A0A0F6W5E3_9BACT</name>
<dbReference type="AlphaFoldDB" id="A0A0F6W5E3"/>
<dbReference type="InterPro" id="IPR036465">
    <property type="entry name" value="vWFA_dom_sf"/>
</dbReference>
<dbReference type="KEGG" id="samy:DB32_004889"/>
<dbReference type="STRING" id="927083.DB32_004889"/>
<organism evidence="1 2">
    <name type="scientific">Sandaracinus amylolyticus</name>
    <dbReference type="NCBI Taxonomy" id="927083"/>
    <lineage>
        <taxon>Bacteria</taxon>
        <taxon>Pseudomonadati</taxon>
        <taxon>Myxococcota</taxon>
        <taxon>Polyangia</taxon>
        <taxon>Polyangiales</taxon>
        <taxon>Sandaracinaceae</taxon>
        <taxon>Sandaracinus</taxon>
    </lineage>
</organism>
<accession>A0A0F6W5E3</accession>
<dbReference type="SUPFAM" id="SSF53300">
    <property type="entry name" value="vWA-like"/>
    <property type="match status" value="1"/>
</dbReference>
<evidence type="ECO:0008006" key="3">
    <source>
        <dbReference type="Google" id="ProtNLM"/>
    </source>
</evidence>
<evidence type="ECO:0000313" key="1">
    <source>
        <dbReference type="EMBL" id="AKF07740.1"/>
    </source>
</evidence>
<proteinExistence type="predicted"/>
<dbReference type="PROSITE" id="PS51257">
    <property type="entry name" value="PROKAR_LIPOPROTEIN"/>
    <property type="match status" value="1"/>
</dbReference>
<sequence length="390" mass="40674">MTRDGLAVIGMLAALASGCDGASATYEPCGAYGQCSGGRTCVDGRCTMPPTPRADLDGGGARPDAGPCRAITAESTARPVPVDIVVAIDNSGSMSEEAAQVRTNINTFASILGASGLDYRVVLISRPDGERGVCVPVPLGSGEPDCTSGPEGRLLAIHDAVGSDDAIDLVIEHYPDYRDFLRPNAAKAFLWITDDEAGTFSADAARDALAALEPDGMFARTIHNSIVGHYGETPATWADDAAGDCESLADPGETYMRLTQCLDDRNEPIADCIAGRSGRVCETDWSAIFDSIARGVIEGVPVPCEFALPDAPPGAVLDHDAIRVTYTAGDGSRRELARAPSASACAADAWHFDDAASPRAITLCSELCRTVQSDADARLDIGFGCFPALE</sequence>
<dbReference type="OrthoDB" id="5493134at2"/>
<dbReference type="EMBL" id="CP011125">
    <property type="protein sequence ID" value="AKF07740.1"/>
    <property type="molecule type" value="Genomic_DNA"/>
</dbReference>
<keyword evidence="2" id="KW-1185">Reference proteome</keyword>
<reference evidence="1 2" key="1">
    <citation type="submission" date="2015-03" db="EMBL/GenBank/DDBJ databases">
        <title>Genome assembly of Sandaracinus amylolyticus DSM 53668.</title>
        <authorList>
            <person name="Sharma G."/>
            <person name="Subramanian S."/>
        </authorList>
    </citation>
    <scope>NUCLEOTIDE SEQUENCE [LARGE SCALE GENOMIC DNA]</scope>
    <source>
        <strain evidence="1 2">DSM 53668</strain>
    </source>
</reference>